<comment type="caution">
    <text evidence="1">The sequence shown here is derived from an EMBL/GenBank/DDBJ whole genome shotgun (WGS) entry which is preliminary data.</text>
</comment>
<reference evidence="1 2" key="1">
    <citation type="submission" date="2024-04" db="EMBL/GenBank/DDBJ databases">
        <title>whole genome sequencing of Lutimonas vermicola strain IMCC1616.</title>
        <authorList>
            <person name="Bae S.S."/>
        </authorList>
    </citation>
    <scope>NUCLEOTIDE SEQUENCE [LARGE SCALE GENOMIC DNA]</scope>
    <source>
        <strain evidence="1 2">IMCC1616</strain>
    </source>
</reference>
<proteinExistence type="predicted"/>
<dbReference type="Proteomes" id="UP001474120">
    <property type="component" value="Unassembled WGS sequence"/>
</dbReference>
<dbReference type="EMBL" id="JBCDNA010000002">
    <property type="protein sequence ID" value="MEL4455752.1"/>
    <property type="molecule type" value="Genomic_DNA"/>
</dbReference>
<protein>
    <recommendedName>
        <fullName evidence="3">Tetratricopeptide repeat protein</fullName>
    </recommendedName>
</protein>
<gene>
    <name evidence="1" type="ORF">AABB81_07585</name>
</gene>
<dbReference type="RefSeq" id="WP_342159701.1">
    <property type="nucleotide sequence ID" value="NZ_JBCDNA010000002.1"/>
</dbReference>
<accession>A0ABU9KZX7</accession>
<evidence type="ECO:0008006" key="3">
    <source>
        <dbReference type="Google" id="ProtNLM"/>
    </source>
</evidence>
<sequence length="110" mass="12404">MGEKIQIFEANVDMSRAFRQFQKADNAFAKDKDDSAEKHLAKGLDLLQKVADHLAQAVEDDYAKAADEIDKGNTELQKSIDSYADGKDDRADKHYDKALDHYDKALDLID</sequence>
<keyword evidence="2" id="KW-1185">Reference proteome</keyword>
<evidence type="ECO:0000313" key="1">
    <source>
        <dbReference type="EMBL" id="MEL4455752.1"/>
    </source>
</evidence>
<organism evidence="1 2">
    <name type="scientific">Lutimonas vermicola</name>
    <dbReference type="NCBI Taxonomy" id="414288"/>
    <lineage>
        <taxon>Bacteria</taxon>
        <taxon>Pseudomonadati</taxon>
        <taxon>Bacteroidota</taxon>
        <taxon>Flavobacteriia</taxon>
        <taxon>Flavobacteriales</taxon>
        <taxon>Flavobacteriaceae</taxon>
        <taxon>Lutimonas</taxon>
    </lineage>
</organism>
<evidence type="ECO:0000313" key="2">
    <source>
        <dbReference type="Proteomes" id="UP001474120"/>
    </source>
</evidence>
<name>A0ABU9KZX7_9FLAO</name>